<name>A0A834SZI3_9FABA</name>
<accession>A0A834SZI3</accession>
<dbReference type="AlphaFoldDB" id="A0A834SZI3"/>
<evidence type="ECO:0000313" key="1">
    <source>
        <dbReference type="EMBL" id="KAF7813578.1"/>
    </source>
</evidence>
<sequence>MPQITRLTRPVQIRRTGSKYLLLKAPNYRVQTLHRRLALHHIIGIVKDVQQVVVNLRVNPSGIARVNLRVDTRELGLRQVLIKLARVIPVADSLPPVGFCFGGVLVISVGGEEWSLCHWRSGHPLVERY</sequence>
<organism evidence="1 2">
    <name type="scientific">Senna tora</name>
    <dbReference type="NCBI Taxonomy" id="362788"/>
    <lineage>
        <taxon>Eukaryota</taxon>
        <taxon>Viridiplantae</taxon>
        <taxon>Streptophyta</taxon>
        <taxon>Embryophyta</taxon>
        <taxon>Tracheophyta</taxon>
        <taxon>Spermatophyta</taxon>
        <taxon>Magnoliopsida</taxon>
        <taxon>eudicotyledons</taxon>
        <taxon>Gunneridae</taxon>
        <taxon>Pentapetalae</taxon>
        <taxon>rosids</taxon>
        <taxon>fabids</taxon>
        <taxon>Fabales</taxon>
        <taxon>Fabaceae</taxon>
        <taxon>Caesalpinioideae</taxon>
        <taxon>Cassia clade</taxon>
        <taxon>Senna</taxon>
    </lineage>
</organism>
<gene>
    <name evidence="1" type="ORF">G2W53_034554</name>
</gene>
<proteinExistence type="predicted"/>
<protein>
    <submittedName>
        <fullName evidence="1">Uncharacterized protein</fullName>
    </submittedName>
</protein>
<keyword evidence="2" id="KW-1185">Reference proteome</keyword>
<comment type="caution">
    <text evidence="1">The sequence shown here is derived from an EMBL/GenBank/DDBJ whole genome shotgun (WGS) entry which is preliminary data.</text>
</comment>
<reference evidence="1" key="1">
    <citation type="submission" date="2020-09" db="EMBL/GenBank/DDBJ databases">
        <title>Genome-Enabled Discovery of Anthraquinone Biosynthesis in Senna tora.</title>
        <authorList>
            <person name="Kang S.-H."/>
            <person name="Pandey R.P."/>
            <person name="Lee C.-M."/>
            <person name="Sim J.-S."/>
            <person name="Jeong J.-T."/>
            <person name="Choi B.-S."/>
            <person name="Jung M."/>
            <person name="Ginzburg D."/>
            <person name="Zhao K."/>
            <person name="Won S.Y."/>
            <person name="Oh T.-J."/>
            <person name="Yu Y."/>
            <person name="Kim N.-H."/>
            <person name="Lee O.R."/>
            <person name="Lee T.-H."/>
            <person name="Bashyal P."/>
            <person name="Kim T.-S."/>
            <person name="Lee W.-H."/>
            <person name="Kawkins C."/>
            <person name="Kim C.-K."/>
            <person name="Kim J.S."/>
            <person name="Ahn B.O."/>
            <person name="Rhee S.Y."/>
            <person name="Sohng J.K."/>
        </authorList>
    </citation>
    <scope>NUCLEOTIDE SEQUENCE</scope>
    <source>
        <tissue evidence="1">Leaf</tissue>
    </source>
</reference>
<dbReference type="Proteomes" id="UP000634136">
    <property type="component" value="Unassembled WGS sequence"/>
</dbReference>
<dbReference type="EMBL" id="JAAIUW010000010">
    <property type="protein sequence ID" value="KAF7813578.1"/>
    <property type="molecule type" value="Genomic_DNA"/>
</dbReference>
<evidence type="ECO:0000313" key="2">
    <source>
        <dbReference type="Proteomes" id="UP000634136"/>
    </source>
</evidence>